<dbReference type="RefSeq" id="WP_107725867.1">
    <property type="nucleotide sequence ID" value="NZ_PZZP01000001.1"/>
</dbReference>
<evidence type="ECO:0000256" key="5">
    <source>
        <dbReference type="ARBA" id="ARBA00022679"/>
    </source>
</evidence>
<evidence type="ECO:0000256" key="8">
    <source>
        <dbReference type="HAMAP-Rule" id="MF_00182"/>
    </source>
</evidence>
<comment type="similarity">
    <text evidence="2 8">Belongs to the Fmt family.</text>
</comment>
<keyword evidence="5 8" id="KW-0808">Transferase</keyword>
<dbReference type="Gene3D" id="3.10.25.10">
    <property type="entry name" value="Formyl transferase, C-terminal domain"/>
    <property type="match status" value="1"/>
</dbReference>
<dbReference type="InterPro" id="IPR044135">
    <property type="entry name" value="Met-tRNA-FMT_C"/>
</dbReference>
<proteinExistence type="inferred from homology"/>
<dbReference type="InterPro" id="IPR041711">
    <property type="entry name" value="Met-tRNA-FMT_N"/>
</dbReference>
<evidence type="ECO:0000313" key="12">
    <source>
        <dbReference type="Proteomes" id="UP000241639"/>
    </source>
</evidence>
<evidence type="ECO:0000259" key="9">
    <source>
        <dbReference type="Pfam" id="PF00551"/>
    </source>
</evidence>
<dbReference type="GO" id="GO:0004479">
    <property type="term" value="F:methionyl-tRNA formyltransferase activity"/>
    <property type="evidence" value="ECO:0007669"/>
    <property type="project" value="UniProtKB-UniRule"/>
</dbReference>
<dbReference type="InterPro" id="IPR005793">
    <property type="entry name" value="Formyl_trans_C"/>
</dbReference>
<dbReference type="Gene3D" id="3.40.50.170">
    <property type="entry name" value="Formyl transferase, N-terminal domain"/>
    <property type="match status" value="1"/>
</dbReference>
<dbReference type="AlphaFoldDB" id="A0A2T4ZB91"/>
<organism evidence="11 12">
    <name type="scientific">Desmospora activa DSM 45169</name>
    <dbReference type="NCBI Taxonomy" id="1121389"/>
    <lineage>
        <taxon>Bacteria</taxon>
        <taxon>Bacillati</taxon>
        <taxon>Bacillota</taxon>
        <taxon>Bacilli</taxon>
        <taxon>Bacillales</taxon>
        <taxon>Thermoactinomycetaceae</taxon>
        <taxon>Desmospora</taxon>
    </lineage>
</organism>
<dbReference type="CDD" id="cd08646">
    <property type="entry name" value="FMT_core_Met-tRNA-FMT_N"/>
    <property type="match status" value="1"/>
</dbReference>
<dbReference type="InterPro" id="IPR005794">
    <property type="entry name" value="Fmt"/>
</dbReference>
<dbReference type="EMBL" id="PZZP01000001">
    <property type="protein sequence ID" value="PTM59136.1"/>
    <property type="molecule type" value="Genomic_DNA"/>
</dbReference>
<sequence>MKPQTRIVFMGTPDFAVPSLRALVQAGYAVVGVVTQPDRPRGRKRLLTPPPVKVAAQELGIPVLQPERVRDTHALDELLAWEPDLIVTAAYGQILPERLLQAPQHQCINVHASLLPRYRGGAPIHHALIKGEKETGVTIMYMVKELDAGDMLAKEVLPILPEDDVASLHDKLARLGAALLLRTLPPLLQGEISPIPQDPAEANFAPNIRREDERIDWNRSAVDLSNQVRGLRPWPVAFTTWKGKPLKIWRAHAEERAHREAPGTVLSIDESGVVVAASPGVLVITELQPAGKKPMSVEPFARGRNMEIGERLGDG</sequence>
<dbReference type="PANTHER" id="PTHR11138">
    <property type="entry name" value="METHIONYL-TRNA FORMYLTRANSFERASE"/>
    <property type="match status" value="1"/>
</dbReference>
<dbReference type="EC" id="2.1.2.9" evidence="3 8"/>
<evidence type="ECO:0000256" key="7">
    <source>
        <dbReference type="ARBA" id="ARBA00048558"/>
    </source>
</evidence>
<dbReference type="Pfam" id="PF00551">
    <property type="entry name" value="Formyl_trans_N"/>
    <property type="match status" value="1"/>
</dbReference>
<dbReference type="InterPro" id="IPR037022">
    <property type="entry name" value="Formyl_trans_C_sf"/>
</dbReference>
<accession>A0A2T4ZB91</accession>
<keyword evidence="12" id="KW-1185">Reference proteome</keyword>
<feature type="domain" description="Formyl transferase N-terminal" evidence="9">
    <location>
        <begin position="6"/>
        <end position="183"/>
    </location>
</feature>
<dbReference type="InterPro" id="IPR002376">
    <property type="entry name" value="Formyl_transf_N"/>
</dbReference>
<keyword evidence="6 8" id="KW-0648">Protein biosynthesis</keyword>
<dbReference type="NCBIfam" id="TIGR00460">
    <property type="entry name" value="fmt"/>
    <property type="match status" value="1"/>
</dbReference>
<dbReference type="Proteomes" id="UP000241639">
    <property type="component" value="Unassembled WGS sequence"/>
</dbReference>
<reference evidence="11 12" key="1">
    <citation type="submission" date="2018-04" db="EMBL/GenBank/DDBJ databases">
        <title>Genomic Encyclopedia of Archaeal and Bacterial Type Strains, Phase II (KMG-II): from individual species to whole genera.</title>
        <authorList>
            <person name="Goeker M."/>
        </authorList>
    </citation>
    <scope>NUCLEOTIDE SEQUENCE [LARGE SCALE GENOMIC DNA]</scope>
    <source>
        <strain evidence="11 12">DSM 45169</strain>
    </source>
</reference>
<comment type="catalytic activity">
    <reaction evidence="7 8">
        <text>L-methionyl-tRNA(fMet) + (6R)-10-formyltetrahydrofolate = N-formyl-L-methionyl-tRNA(fMet) + (6S)-5,6,7,8-tetrahydrofolate + H(+)</text>
        <dbReference type="Rhea" id="RHEA:24380"/>
        <dbReference type="Rhea" id="RHEA-COMP:9952"/>
        <dbReference type="Rhea" id="RHEA-COMP:9953"/>
        <dbReference type="ChEBI" id="CHEBI:15378"/>
        <dbReference type="ChEBI" id="CHEBI:57453"/>
        <dbReference type="ChEBI" id="CHEBI:78530"/>
        <dbReference type="ChEBI" id="CHEBI:78844"/>
        <dbReference type="ChEBI" id="CHEBI:195366"/>
        <dbReference type="EC" id="2.1.2.9"/>
    </reaction>
</comment>
<dbReference type="Pfam" id="PF02911">
    <property type="entry name" value="Formyl_trans_C"/>
    <property type="match status" value="1"/>
</dbReference>
<protein>
    <recommendedName>
        <fullName evidence="4 8">Methionyl-tRNA formyltransferase</fullName>
        <ecNumber evidence="3 8">2.1.2.9</ecNumber>
    </recommendedName>
</protein>
<evidence type="ECO:0000256" key="6">
    <source>
        <dbReference type="ARBA" id="ARBA00022917"/>
    </source>
</evidence>
<gene>
    <name evidence="8" type="primary">fmt</name>
    <name evidence="11" type="ORF">C8J48_1738</name>
</gene>
<comment type="function">
    <text evidence="1 8">Attaches a formyl group to the free amino group of methionyl-tRNA(fMet). The formyl group appears to play a dual role in the initiator identity of N-formylmethionyl-tRNA by promoting its recognition by IF2 and preventing the misappropriation of this tRNA by the elongation apparatus.</text>
</comment>
<dbReference type="SUPFAM" id="SSF50486">
    <property type="entry name" value="FMT C-terminal domain-like"/>
    <property type="match status" value="1"/>
</dbReference>
<evidence type="ECO:0000256" key="1">
    <source>
        <dbReference type="ARBA" id="ARBA00002606"/>
    </source>
</evidence>
<evidence type="ECO:0000256" key="2">
    <source>
        <dbReference type="ARBA" id="ARBA00010699"/>
    </source>
</evidence>
<dbReference type="SUPFAM" id="SSF53328">
    <property type="entry name" value="Formyltransferase"/>
    <property type="match status" value="1"/>
</dbReference>
<dbReference type="CDD" id="cd08704">
    <property type="entry name" value="Met_tRNA_FMT_C"/>
    <property type="match status" value="1"/>
</dbReference>
<evidence type="ECO:0000256" key="3">
    <source>
        <dbReference type="ARBA" id="ARBA00012261"/>
    </source>
</evidence>
<dbReference type="PANTHER" id="PTHR11138:SF5">
    <property type="entry name" value="METHIONYL-TRNA FORMYLTRANSFERASE, MITOCHONDRIAL"/>
    <property type="match status" value="1"/>
</dbReference>
<comment type="caution">
    <text evidence="11">The sequence shown here is derived from an EMBL/GenBank/DDBJ whole genome shotgun (WGS) entry which is preliminary data.</text>
</comment>
<dbReference type="InterPro" id="IPR036477">
    <property type="entry name" value="Formyl_transf_N_sf"/>
</dbReference>
<evidence type="ECO:0000313" key="11">
    <source>
        <dbReference type="EMBL" id="PTM59136.1"/>
    </source>
</evidence>
<evidence type="ECO:0000256" key="4">
    <source>
        <dbReference type="ARBA" id="ARBA00016014"/>
    </source>
</evidence>
<dbReference type="HAMAP" id="MF_00182">
    <property type="entry name" value="Formyl_trans"/>
    <property type="match status" value="1"/>
</dbReference>
<dbReference type="FunFam" id="3.40.50.170:FF:000004">
    <property type="entry name" value="Methionyl-tRNA formyltransferase"/>
    <property type="match status" value="1"/>
</dbReference>
<dbReference type="PROSITE" id="PS00373">
    <property type="entry name" value="GART"/>
    <property type="match status" value="1"/>
</dbReference>
<dbReference type="InterPro" id="IPR001555">
    <property type="entry name" value="GART_AS"/>
</dbReference>
<dbReference type="GO" id="GO:0005829">
    <property type="term" value="C:cytosol"/>
    <property type="evidence" value="ECO:0007669"/>
    <property type="project" value="TreeGrafter"/>
</dbReference>
<name>A0A2T4ZB91_9BACL</name>
<feature type="domain" description="Formyl transferase C-terminal" evidence="10">
    <location>
        <begin position="207"/>
        <end position="304"/>
    </location>
</feature>
<dbReference type="OrthoDB" id="9802815at2"/>
<feature type="binding site" evidence="8">
    <location>
        <begin position="113"/>
        <end position="116"/>
    </location>
    <ligand>
        <name>(6S)-5,6,7,8-tetrahydrofolate</name>
        <dbReference type="ChEBI" id="CHEBI:57453"/>
    </ligand>
</feature>
<evidence type="ECO:0000259" key="10">
    <source>
        <dbReference type="Pfam" id="PF02911"/>
    </source>
</evidence>
<dbReference type="InterPro" id="IPR011034">
    <property type="entry name" value="Formyl_transferase-like_C_sf"/>
</dbReference>